<name>A0AC60PAS0_IXOPE</name>
<keyword evidence="2" id="KW-1185">Reference proteome</keyword>
<evidence type="ECO:0000313" key="1">
    <source>
        <dbReference type="EMBL" id="KAG0416649.1"/>
    </source>
</evidence>
<organism evidence="1 2">
    <name type="scientific">Ixodes persulcatus</name>
    <name type="common">Taiga tick</name>
    <dbReference type="NCBI Taxonomy" id="34615"/>
    <lineage>
        <taxon>Eukaryota</taxon>
        <taxon>Metazoa</taxon>
        <taxon>Ecdysozoa</taxon>
        <taxon>Arthropoda</taxon>
        <taxon>Chelicerata</taxon>
        <taxon>Arachnida</taxon>
        <taxon>Acari</taxon>
        <taxon>Parasitiformes</taxon>
        <taxon>Ixodida</taxon>
        <taxon>Ixodoidea</taxon>
        <taxon>Ixodidae</taxon>
        <taxon>Ixodinae</taxon>
        <taxon>Ixodes</taxon>
    </lineage>
</organism>
<sequence length="274" mass="30628">MLEGPPCRSGIGNPPAPRWKFVGGASSRPEQSRAKVGQGPARVLVLRHEQASCDTYSTTTAEDFGNPRYRSGASWLRRHDYAIVVVSIASTRYNRAVRSTRGVTSIRLAQEAHSLHSTVSLGVNGPLRTYVEIGRVAYLTQGKQRGKLCTIVNVVDQNRAVVDGPSTGVPRQAVPLKHLRLTRQKLRIPHSTSTKVVRRAWEKEGVTAKWKESAFAKKLAARKLKANMSDFDRFKLKRTKQTMNRLVRVRFLKLKALAKKSAKKAHEEKLAKKK</sequence>
<dbReference type="EMBL" id="JABSTQ010010933">
    <property type="protein sequence ID" value="KAG0416649.1"/>
    <property type="molecule type" value="Genomic_DNA"/>
</dbReference>
<accession>A0AC60PAS0</accession>
<comment type="caution">
    <text evidence="1">The sequence shown here is derived from an EMBL/GenBank/DDBJ whole genome shotgun (WGS) entry which is preliminary data.</text>
</comment>
<evidence type="ECO:0000313" key="2">
    <source>
        <dbReference type="Proteomes" id="UP000805193"/>
    </source>
</evidence>
<proteinExistence type="predicted"/>
<gene>
    <name evidence="1" type="ORF">HPB47_006249</name>
</gene>
<protein>
    <submittedName>
        <fullName evidence="1">Uncharacterized protein</fullName>
    </submittedName>
</protein>
<reference evidence="1 2" key="1">
    <citation type="journal article" date="2020" name="Cell">
        <title>Large-Scale Comparative Analyses of Tick Genomes Elucidate Their Genetic Diversity and Vector Capacities.</title>
        <authorList>
            <consortium name="Tick Genome and Microbiome Consortium (TIGMIC)"/>
            <person name="Jia N."/>
            <person name="Wang J."/>
            <person name="Shi W."/>
            <person name="Du L."/>
            <person name="Sun Y."/>
            <person name="Zhan W."/>
            <person name="Jiang J.F."/>
            <person name="Wang Q."/>
            <person name="Zhang B."/>
            <person name="Ji P."/>
            <person name="Bell-Sakyi L."/>
            <person name="Cui X.M."/>
            <person name="Yuan T.T."/>
            <person name="Jiang B.G."/>
            <person name="Yang W.F."/>
            <person name="Lam T.T."/>
            <person name="Chang Q.C."/>
            <person name="Ding S.J."/>
            <person name="Wang X.J."/>
            <person name="Zhu J.G."/>
            <person name="Ruan X.D."/>
            <person name="Zhao L."/>
            <person name="Wei J.T."/>
            <person name="Ye R.Z."/>
            <person name="Que T.C."/>
            <person name="Du C.H."/>
            <person name="Zhou Y.H."/>
            <person name="Cheng J.X."/>
            <person name="Dai P.F."/>
            <person name="Guo W.B."/>
            <person name="Han X.H."/>
            <person name="Huang E.J."/>
            <person name="Li L.F."/>
            <person name="Wei W."/>
            <person name="Gao Y.C."/>
            <person name="Liu J.Z."/>
            <person name="Shao H.Z."/>
            <person name="Wang X."/>
            <person name="Wang C.C."/>
            <person name="Yang T.C."/>
            <person name="Huo Q.B."/>
            <person name="Li W."/>
            <person name="Chen H.Y."/>
            <person name="Chen S.E."/>
            <person name="Zhou L.G."/>
            <person name="Ni X.B."/>
            <person name="Tian J.H."/>
            <person name="Sheng Y."/>
            <person name="Liu T."/>
            <person name="Pan Y.S."/>
            <person name="Xia L.Y."/>
            <person name="Li J."/>
            <person name="Zhao F."/>
            <person name="Cao W.C."/>
        </authorList>
    </citation>
    <scope>NUCLEOTIDE SEQUENCE [LARGE SCALE GENOMIC DNA]</scope>
    <source>
        <strain evidence="1">Iper-2018</strain>
    </source>
</reference>
<dbReference type="Proteomes" id="UP000805193">
    <property type="component" value="Unassembled WGS sequence"/>
</dbReference>